<dbReference type="AlphaFoldDB" id="C3ZHX8"/>
<dbReference type="EMBL" id="GG666625">
    <property type="protein sequence ID" value="EEN47833.1"/>
    <property type="molecule type" value="Genomic_DNA"/>
</dbReference>
<accession>C3ZHX8</accession>
<reference evidence="1" key="1">
    <citation type="journal article" date="2008" name="Nature">
        <title>The amphioxus genome and the evolution of the chordate karyotype.</title>
        <authorList>
            <consortium name="US DOE Joint Genome Institute (JGI-PGF)"/>
            <person name="Putnam N.H."/>
            <person name="Butts T."/>
            <person name="Ferrier D.E.K."/>
            <person name="Furlong R.F."/>
            <person name="Hellsten U."/>
            <person name="Kawashima T."/>
            <person name="Robinson-Rechavi M."/>
            <person name="Shoguchi E."/>
            <person name="Terry A."/>
            <person name="Yu J.-K."/>
            <person name="Benito-Gutierrez E.L."/>
            <person name="Dubchak I."/>
            <person name="Garcia-Fernandez J."/>
            <person name="Gibson-Brown J.J."/>
            <person name="Grigoriev I.V."/>
            <person name="Horton A.C."/>
            <person name="de Jong P.J."/>
            <person name="Jurka J."/>
            <person name="Kapitonov V.V."/>
            <person name="Kohara Y."/>
            <person name="Kuroki Y."/>
            <person name="Lindquist E."/>
            <person name="Lucas S."/>
            <person name="Osoegawa K."/>
            <person name="Pennacchio L.A."/>
            <person name="Salamov A.A."/>
            <person name="Satou Y."/>
            <person name="Sauka-Spengler T."/>
            <person name="Schmutz J."/>
            <person name="Shin-I T."/>
            <person name="Toyoda A."/>
            <person name="Bronner-Fraser M."/>
            <person name="Fujiyama A."/>
            <person name="Holland L.Z."/>
            <person name="Holland P.W.H."/>
            <person name="Satoh N."/>
            <person name="Rokhsar D.S."/>
        </authorList>
    </citation>
    <scope>NUCLEOTIDE SEQUENCE [LARGE SCALE GENOMIC DNA]</scope>
    <source>
        <strain evidence="1">S238N-H82</strain>
        <tissue evidence="1">Testes</tissue>
    </source>
</reference>
<name>C3ZHX8_BRAFL</name>
<dbReference type="InParanoid" id="C3ZHX8"/>
<sequence length="151" mass="16577">MALGVAFCWGKDNLPLTTRTIHILPDGTQQEIHLSADRTEQVVQLSSQEEVHIVEIPTTQGDMAIPQGEENPTQLTTRTIHILPDGTQQEIHLSADRTEQVVQLSSQEEVHIVEIPTTQGDMAIPQGEENPTQVMSDAVQLEVLAAVSQIN</sequence>
<evidence type="ECO:0000313" key="1">
    <source>
        <dbReference type="EMBL" id="EEN47833.1"/>
    </source>
</evidence>
<protein>
    <submittedName>
        <fullName evidence="1">Uncharacterized protein</fullName>
    </submittedName>
</protein>
<gene>
    <name evidence="1" type="ORF">BRAFLDRAFT_88766</name>
</gene>
<proteinExistence type="predicted"/>
<organism>
    <name type="scientific">Branchiostoma floridae</name>
    <name type="common">Florida lancelet</name>
    <name type="synonym">Amphioxus</name>
    <dbReference type="NCBI Taxonomy" id="7739"/>
    <lineage>
        <taxon>Eukaryota</taxon>
        <taxon>Metazoa</taxon>
        <taxon>Chordata</taxon>
        <taxon>Cephalochordata</taxon>
        <taxon>Leptocardii</taxon>
        <taxon>Amphioxiformes</taxon>
        <taxon>Branchiostomatidae</taxon>
        <taxon>Branchiostoma</taxon>
    </lineage>
</organism>